<accession>A0A6J4IGG8</accession>
<dbReference type="CDD" id="cd06223">
    <property type="entry name" value="PRTases_typeI"/>
    <property type="match status" value="1"/>
</dbReference>
<comment type="function">
    <text evidence="7">Catalyzes the formation of phosphoribosylamine from phosphoribosylpyrophosphate (PRPP) and glutamine.</text>
</comment>
<evidence type="ECO:0000313" key="13">
    <source>
        <dbReference type="EMBL" id="CAA9249681.1"/>
    </source>
</evidence>
<gene>
    <name evidence="7" type="primary">purF</name>
    <name evidence="13" type="ORF">AVDCRST_MAG10-2107</name>
</gene>
<comment type="similarity">
    <text evidence="2 7 8">In the C-terminal section; belongs to the purine/pyrimidine phosphoribosyltransferase family.</text>
</comment>
<evidence type="ECO:0000256" key="7">
    <source>
        <dbReference type="HAMAP-Rule" id="MF_01931"/>
    </source>
</evidence>
<dbReference type="EC" id="2.4.2.14" evidence="7"/>
<comment type="cofactor">
    <cofactor evidence="7 10">
        <name>Mg(2+)</name>
        <dbReference type="ChEBI" id="CHEBI:18420"/>
    </cofactor>
    <text evidence="7 10">Binds 1 Mg(2+) ion per subunit.</text>
</comment>
<keyword evidence="3 7" id="KW-0328">Glycosyltransferase</keyword>
<keyword evidence="7 10" id="KW-0479">Metal-binding</keyword>
<comment type="catalytic activity">
    <reaction evidence="7 8">
        <text>5-phospho-beta-D-ribosylamine + L-glutamate + diphosphate = 5-phospho-alpha-D-ribose 1-diphosphate + L-glutamine + H2O</text>
        <dbReference type="Rhea" id="RHEA:14905"/>
        <dbReference type="ChEBI" id="CHEBI:15377"/>
        <dbReference type="ChEBI" id="CHEBI:29985"/>
        <dbReference type="ChEBI" id="CHEBI:33019"/>
        <dbReference type="ChEBI" id="CHEBI:58017"/>
        <dbReference type="ChEBI" id="CHEBI:58359"/>
        <dbReference type="ChEBI" id="CHEBI:58681"/>
        <dbReference type="EC" id="2.4.2.14"/>
    </reaction>
</comment>
<dbReference type="GO" id="GO:0051539">
    <property type="term" value="F:4 iron, 4 sulfur cluster binding"/>
    <property type="evidence" value="ECO:0007669"/>
    <property type="project" value="UniProtKB-KW"/>
</dbReference>
<dbReference type="SUPFAM" id="SSF53271">
    <property type="entry name" value="PRTase-like"/>
    <property type="match status" value="1"/>
</dbReference>
<comment type="pathway">
    <text evidence="1 7 8">Purine metabolism; IMP biosynthesis via de novo pathway; N(1)-(5-phospho-D-ribosyl)glycinamide from 5-phospho-alpha-D-ribose 1-diphosphate: step 1/2.</text>
</comment>
<protein>
    <recommendedName>
        <fullName evidence="7">Amidophosphoribosyltransferase</fullName>
        <shortName evidence="7">ATase</shortName>
        <ecNumber evidence="7">2.4.2.14</ecNumber>
    </recommendedName>
    <alternativeName>
        <fullName evidence="7">Glutamine phosphoribosylpyrophosphate amidotransferase</fullName>
        <shortName evidence="7">GPATase</shortName>
    </alternativeName>
</protein>
<dbReference type="GO" id="GO:0004044">
    <property type="term" value="F:amidophosphoribosyltransferase activity"/>
    <property type="evidence" value="ECO:0007669"/>
    <property type="project" value="UniProtKB-UniRule"/>
</dbReference>
<evidence type="ECO:0000256" key="8">
    <source>
        <dbReference type="PIRNR" id="PIRNR000485"/>
    </source>
</evidence>
<dbReference type="CDD" id="cd00715">
    <property type="entry name" value="GPATase_N"/>
    <property type="match status" value="1"/>
</dbReference>
<keyword evidence="6 7" id="KW-0315">Glutamine amidotransferase</keyword>
<dbReference type="UniPathway" id="UPA00074">
    <property type="reaction ID" value="UER00124"/>
</dbReference>
<dbReference type="Pfam" id="PF13522">
    <property type="entry name" value="GATase_6"/>
    <property type="match status" value="1"/>
</dbReference>
<keyword evidence="7 11" id="KW-0408">Iron</keyword>
<evidence type="ECO:0000256" key="4">
    <source>
        <dbReference type="ARBA" id="ARBA00022679"/>
    </source>
</evidence>
<evidence type="ECO:0000256" key="11">
    <source>
        <dbReference type="PIRSR" id="PIRSR000485-3"/>
    </source>
</evidence>
<dbReference type="InterPro" id="IPR000836">
    <property type="entry name" value="PRTase_dom"/>
</dbReference>
<sequence>MDAPGDNPDDDSPKEACGVFGVYAPGHAVAHLTYLGLYALQHRGQESAGMAVSDGDTITVVKDMGLVSHVFDNRTLAPLQGHLAVGHVRYSTTGASNWGNAQPIYREAGDAGFVLGHNGNLTNTAELADTAGILPGTVTSDSDVVAELLQRAMVEAGPGARSDGRDLERALVDVLPKLEGAFSLVLMDDSHVVGVRDPNGFRPLCLGRLDNGWVLSSETTGLDIVGAHFVRELDPGEIIVIDATGTRSLRPFPATRIEPKLCLFEFVYFARPDSRLYGQTVHTARGRMGESLAEQAPLPPDTASPAREAMVMPVPESGIPAAEGYARHSGIPFGQGLVRNRYINRTFIAPGQDQRTQSVRMKFNPIRENIAGKRLVVIDDSIVRGTSTRAVVAMLREAGAAEIHLRISSPPYRWPCYFGMDTGTRGELIAANLTVSEIRDYLGCDTLAYLDLDRLVTATGVASRGFCSACLTGSYPVSVPEAQVDDELPNVDLVHPSG</sequence>
<dbReference type="Pfam" id="PF00156">
    <property type="entry name" value="Pribosyltran"/>
    <property type="match status" value="1"/>
</dbReference>
<feature type="domain" description="Glutamine amidotransferase type-2" evidence="12">
    <location>
        <begin position="17"/>
        <end position="244"/>
    </location>
</feature>
<evidence type="ECO:0000256" key="1">
    <source>
        <dbReference type="ARBA" id="ARBA00005209"/>
    </source>
</evidence>
<dbReference type="InterPro" id="IPR005854">
    <property type="entry name" value="PurF"/>
</dbReference>
<evidence type="ECO:0000256" key="9">
    <source>
        <dbReference type="PIRSR" id="PIRSR000485-1"/>
    </source>
</evidence>
<feature type="active site" description="Nucleophile" evidence="7 9">
    <location>
        <position position="17"/>
    </location>
</feature>
<feature type="binding site" evidence="7 10">
    <location>
        <position position="380"/>
    </location>
    <ligand>
        <name>Mg(2+)</name>
        <dbReference type="ChEBI" id="CHEBI:18420"/>
    </ligand>
</feature>
<evidence type="ECO:0000256" key="2">
    <source>
        <dbReference type="ARBA" id="ARBA00010138"/>
    </source>
</evidence>
<name>A0A6J4IGG8_9ACTN</name>
<dbReference type="SUPFAM" id="SSF56235">
    <property type="entry name" value="N-terminal nucleophile aminohydrolases (Ntn hydrolases)"/>
    <property type="match status" value="1"/>
</dbReference>
<dbReference type="PANTHER" id="PTHR11907">
    <property type="entry name" value="AMIDOPHOSPHORIBOSYLTRANSFERASE"/>
    <property type="match status" value="1"/>
</dbReference>
<dbReference type="InterPro" id="IPR035584">
    <property type="entry name" value="PurF_N"/>
</dbReference>
<feature type="binding site" evidence="7 10">
    <location>
        <position position="379"/>
    </location>
    <ligand>
        <name>Mg(2+)</name>
        <dbReference type="ChEBI" id="CHEBI:18420"/>
    </ligand>
</feature>
<feature type="binding site" evidence="7 10">
    <location>
        <position position="317"/>
    </location>
    <ligand>
        <name>Mg(2+)</name>
        <dbReference type="ChEBI" id="CHEBI:18420"/>
    </ligand>
</feature>
<dbReference type="GO" id="GO:0006189">
    <property type="term" value="P:'de novo' IMP biosynthetic process"/>
    <property type="evidence" value="ECO:0007669"/>
    <property type="project" value="UniProtKB-UniRule"/>
</dbReference>
<feature type="binding site" evidence="7 11">
    <location>
        <position position="262"/>
    </location>
    <ligand>
        <name>[4Fe-4S] cluster</name>
        <dbReference type="ChEBI" id="CHEBI:49883"/>
    </ligand>
</feature>
<feature type="binding site" evidence="7 11">
    <location>
        <position position="470"/>
    </location>
    <ligand>
        <name>[4Fe-4S] cluster</name>
        <dbReference type="ChEBI" id="CHEBI:49883"/>
    </ligand>
</feature>
<dbReference type="GO" id="GO:0009113">
    <property type="term" value="P:purine nucleobase biosynthetic process"/>
    <property type="evidence" value="ECO:0007669"/>
    <property type="project" value="UniProtKB-UniRule"/>
</dbReference>
<keyword evidence="7 10" id="KW-0460">Magnesium</keyword>
<dbReference type="HAMAP" id="MF_01931">
    <property type="entry name" value="PurF"/>
    <property type="match status" value="1"/>
</dbReference>
<evidence type="ECO:0000256" key="10">
    <source>
        <dbReference type="PIRSR" id="PIRSR000485-2"/>
    </source>
</evidence>
<keyword evidence="5 7" id="KW-0658">Purine biosynthesis</keyword>
<dbReference type="EMBL" id="CADCTB010000132">
    <property type="protein sequence ID" value="CAA9249681.1"/>
    <property type="molecule type" value="Genomic_DNA"/>
</dbReference>
<dbReference type="PROSITE" id="PS51278">
    <property type="entry name" value="GATASE_TYPE_2"/>
    <property type="match status" value="1"/>
</dbReference>
<keyword evidence="7" id="KW-0004">4Fe-4S</keyword>
<dbReference type="NCBIfam" id="TIGR01134">
    <property type="entry name" value="purF"/>
    <property type="match status" value="1"/>
</dbReference>
<dbReference type="InterPro" id="IPR017932">
    <property type="entry name" value="GATase_2_dom"/>
</dbReference>
<keyword evidence="4 7" id="KW-0808">Transferase</keyword>
<proteinExistence type="inferred from homology"/>
<dbReference type="Gene3D" id="3.40.50.2020">
    <property type="match status" value="1"/>
</dbReference>
<comment type="cofactor">
    <cofactor evidence="7 11">
        <name>[4Fe-4S] cluster</name>
        <dbReference type="ChEBI" id="CHEBI:49883"/>
    </cofactor>
    <text evidence="7 11">Binds 1 [4Fe-4S] cluster per subunit.</text>
</comment>
<organism evidence="13">
    <name type="scientific">uncultured Acidimicrobiales bacterium</name>
    <dbReference type="NCBI Taxonomy" id="310071"/>
    <lineage>
        <taxon>Bacteria</taxon>
        <taxon>Bacillati</taxon>
        <taxon>Actinomycetota</taxon>
        <taxon>Acidimicrobiia</taxon>
        <taxon>Acidimicrobiales</taxon>
        <taxon>environmental samples</taxon>
    </lineage>
</organism>
<dbReference type="InterPro" id="IPR029055">
    <property type="entry name" value="Ntn_hydrolases_N"/>
</dbReference>
<dbReference type="InterPro" id="IPR029057">
    <property type="entry name" value="PRTase-like"/>
</dbReference>
<evidence type="ECO:0000259" key="12">
    <source>
        <dbReference type="PROSITE" id="PS51278"/>
    </source>
</evidence>
<dbReference type="AlphaFoldDB" id="A0A6J4IGG8"/>
<feature type="binding site" evidence="7 11">
    <location>
        <position position="416"/>
    </location>
    <ligand>
        <name>[4Fe-4S] cluster</name>
        <dbReference type="ChEBI" id="CHEBI:49883"/>
    </ligand>
</feature>
<evidence type="ECO:0000256" key="5">
    <source>
        <dbReference type="ARBA" id="ARBA00022755"/>
    </source>
</evidence>
<reference evidence="13" key="1">
    <citation type="submission" date="2020-02" db="EMBL/GenBank/DDBJ databases">
        <authorList>
            <person name="Meier V. D."/>
        </authorList>
    </citation>
    <scope>NUCLEOTIDE SEQUENCE</scope>
    <source>
        <strain evidence="13">AVDCRST_MAG10</strain>
    </source>
</reference>
<evidence type="ECO:0000256" key="3">
    <source>
        <dbReference type="ARBA" id="ARBA00022676"/>
    </source>
</evidence>
<dbReference type="Gene3D" id="3.60.20.10">
    <property type="entry name" value="Glutamine Phosphoribosylpyrophosphate, subunit 1, domain 1"/>
    <property type="match status" value="1"/>
</dbReference>
<dbReference type="PIRSF" id="PIRSF000485">
    <property type="entry name" value="Amd_phspho_trans"/>
    <property type="match status" value="1"/>
</dbReference>
<dbReference type="GO" id="GO:0000287">
    <property type="term" value="F:magnesium ion binding"/>
    <property type="evidence" value="ECO:0007669"/>
    <property type="project" value="UniProtKB-UniRule"/>
</dbReference>
<feature type="binding site" evidence="7 11">
    <location>
        <position position="467"/>
    </location>
    <ligand>
        <name>[4Fe-4S] cluster</name>
        <dbReference type="ChEBI" id="CHEBI:49883"/>
    </ligand>
</feature>
<keyword evidence="7 11" id="KW-0411">Iron-sulfur</keyword>
<evidence type="ECO:0000256" key="6">
    <source>
        <dbReference type="ARBA" id="ARBA00022962"/>
    </source>
</evidence>